<name>A0ABQ5DL75_9ASTR</name>
<keyword evidence="2" id="KW-1185">Reference proteome</keyword>
<sequence>MTSCSQAVDKSPTHYPCDSARTFRVILFARTFRVILFSIHNDEWKSFQCHHQTALRSYALSWKPCQGDSLNLPDHRIHKDGDGDASFQLKSDSLPHAHAHSTKTFYKHQDSRIMKAQELKTKTSVNSDINDNSSEIKLRGRLLESFQDDAKYEHVGKDTRSQDGKDVKDKQGYRFKDLGTKDKVFVDFDYAMGRSIIAMGIQITGYRLMILGCAERLKANLQHMEALSTTEAGYVMFTEARKKEIWLKGLLTESGYELRLVACIATSALVKGCSRSEVPAQVKVATYRY</sequence>
<accession>A0ABQ5DL75</accession>
<evidence type="ECO:0000313" key="2">
    <source>
        <dbReference type="Proteomes" id="UP001151760"/>
    </source>
</evidence>
<reference evidence="1" key="1">
    <citation type="journal article" date="2022" name="Int. J. Mol. Sci.">
        <title>Draft Genome of Tanacetum Coccineum: Genomic Comparison of Closely Related Tanacetum-Family Plants.</title>
        <authorList>
            <person name="Yamashiro T."/>
            <person name="Shiraishi A."/>
            <person name="Nakayama K."/>
            <person name="Satake H."/>
        </authorList>
    </citation>
    <scope>NUCLEOTIDE SEQUENCE</scope>
</reference>
<evidence type="ECO:0000313" key="1">
    <source>
        <dbReference type="EMBL" id="GJT39653.1"/>
    </source>
</evidence>
<dbReference type="EMBL" id="BQNB010015404">
    <property type="protein sequence ID" value="GJT39653.1"/>
    <property type="molecule type" value="Genomic_DNA"/>
</dbReference>
<gene>
    <name evidence="1" type="ORF">Tco_0939518</name>
</gene>
<reference evidence="1" key="2">
    <citation type="submission" date="2022-01" db="EMBL/GenBank/DDBJ databases">
        <authorList>
            <person name="Yamashiro T."/>
            <person name="Shiraishi A."/>
            <person name="Satake H."/>
            <person name="Nakayama K."/>
        </authorList>
    </citation>
    <scope>NUCLEOTIDE SEQUENCE</scope>
</reference>
<protein>
    <submittedName>
        <fullName evidence="1">Uncharacterized protein</fullName>
    </submittedName>
</protein>
<proteinExistence type="predicted"/>
<organism evidence="1 2">
    <name type="scientific">Tanacetum coccineum</name>
    <dbReference type="NCBI Taxonomy" id="301880"/>
    <lineage>
        <taxon>Eukaryota</taxon>
        <taxon>Viridiplantae</taxon>
        <taxon>Streptophyta</taxon>
        <taxon>Embryophyta</taxon>
        <taxon>Tracheophyta</taxon>
        <taxon>Spermatophyta</taxon>
        <taxon>Magnoliopsida</taxon>
        <taxon>eudicotyledons</taxon>
        <taxon>Gunneridae</taxon>
        <taxon>Pentapetalae</taxon>
        <taxon>asterids</taxon>
        <taxon>campanulids</taxon>
        <taxon>Asterales</taxon>
        <taxon>Asteraceae</taxon>
        <taxon>Asteroideae</taxon>
        <taxon>Anthemideae</taxon>
        <taxon>Anthemidinae</taxon>
        <taxon>Tanacetum</taxon>
    </lineage>
</organism>
<comment type="caution">
    <text evidence="1">The sequence shown here is derived from an EMBL/GenBank/DDBJ whole genome shotgun (WGS) entry which is preliminary data.</text>
</comment>
<dbReference type="Proteomes" id="UP001151760">
    <property type="component" value="Unassembled WGS sequence"/>
</dbReference>